<dbReference type="CDD" id="cd17332">
    <property type="entry name" value="MFS_MelB_like"/>
    <property type="match status" value="1"/>
</dbReference>
<accession>A0A7G5IHF7</accession>
<dbReference type="InterPro" id="IPR036259">
    <property type="entry name" value="MFS_trans_sf"/>
</dbReference>
<dbReference type="GO" id="GO:0005886">
    <property type="term" value="C:plasma membrane"/>
    <property type="evidence" value="ECO:0007669"/>
    <property type="project" value="TreeGrafter"/>
</dbReference>
<evidence type="ECO:0000313" key="4">
    <source>
        <dbReference type="Proteomes" id="UP000515292"/>
    </source>
</evidence>
<name>A0A7G5IHF7_9SPHN</name>
<dbReference type="PANTHER" id="PTHR11328">
    <property type="entry name" value="MAJOR FACILITATOR SUPERFAMILY DOMAIN-CONTAINING PROTEIN"/>
    <property type="match status" value="1"/>
</dbReference>
<feature type="transmembrane region" description="Helical" evidence="2">
    <location>
        <begin position="229"/>
        <end position="248"/>
    </location>
</feature>
<protein>
    <submittedName>
        <fullName evidence="3">MFS transporter</fullName>
    </submittedName>
</protein>
<keyword evidence="2" id="KW-1133">Transmembrane helix</keyword>
<keyword evidence="2" id="KW-0472">Membrane</keyword>
<evidence type="ECO:0000256" key="1">
    <source>
        <dbReference type="ARBA" id="ARBA00009617"/>
    </source>
</evidence>
<dbReference type="NCBIfam" id="TIGR00792">
    <property type="entry name" value="gph"/>
    <property type="match status" value="1"/>
</dbReference>
<dbReference type="GO" id="GO:0006814">
    <property type="term" value="P:sodium ion transport"/>
    <property type="evidence" value="ECO:0007669"/>
    <property type="project" value="InterPro"/>
</dbReference>
<dbReference type="InterPro" id="IPR039672">
    <property type="entry name" value="MFS_2"/>
</dbReference>
<dbReference type="SUPFAM" id="SSF103473">
    <property type="entry name" value="MFS general substrate transporter"/>
    <property type="match status" value="1"/>
</dbReference>
<feature type="transmembrane region" description="Helical" evidence="2">
    <location>
        <begin position="294"/>
        <end position="313"/>
    </location>
</feature>
<feature type="transmembrane region" description="Helical" evidence="2">
    <location>
        <begin position="319"/>
        <end position="339"/>
    </location>
</feature>
<feature type="transmembrane region" description="Helical" evidence="2">
    <location>
        <begin position="360"/>
        <end position="386"/>
    </location>
</feature>
<feature type="transmembrane region" description="Helical" evidence="2">
    <location>
        <begin position="12"/>
        <end position="35"/>
    </location>
</feature>
<dbReference type="InterPro" id="IPR001927">
    <property type="entry name" value="Na/Gal_symport"/>
</dbReference>
<feature type="transmembrane region" description="Helical" evidence="2">
    <location>
        <begin position="151"/>
        <end position="174"/>
    </location>
</feature>
<dbReference type="GO" id="GO:0008643">
    <property type="term" value="P:carbohydrate transport"/>
    <property type="evidence" value="ECO:0007669"/>
    <property type="project" value="InterPro"/>
</dbReference>
<dbReference type="RefSeq" id="WP_182296038.1">
    <property type="nucleotide sequence ID" value="NZ_CP059851.1"/>
</dbReference>
<feature type="transmembrane region" description="Helical" evidence="2">
    <location>
        <begin position="268"/>
        <end position="287"/>
    </location>
</feature>
<reference evidence="3 4" key="1">
    <citation type="submission" date="2020-07" db="EMBL/GenBank/DDBJ databases">
        <title>Complete genome sequence for Sandaracinobacter sp. M6.</title>
        <authorList>
            <person name="Tang Y."/>
            <person name="Liu Q."/>
            <person name="Guo Z."/>
            <person name="Lei P."/>
            <person name="Huang B."/>
        </authorList>
    </citation>
    <scope>NUCLEOTIDE SEQUENCE [LARGE SCALE GENOMIC DNA]</scope>
    <source>
        <strain evidence="3 4">M6</strain>
    </source>
</reference>
<keyword evidence="4" id="KW-1185">Reference proteome</keyword>
<dbReference type="Gene3D" id="1.20.1250.20">
    <property type="entry name" value="MFS general substrate transporter like domains"/>
    <property type="match status" value="2"/>
</dbReference>
<comment type="similarity">
    <text evidence="1">Belongs to the sodium:galactoside symporter (TC 2.A.2) family.</text>
</comment>
<dbReference type="PANTHER" id="PTHR11328:SF24">
    <property type="entry name" value="MAJOR FACILITATOR SUPERFAMILY (MFS) PROFILE DOMAIN-CONTAINING PROTEIN"/>
    <property type="match status" value="1"/>
</dbReference>
<dbReference type="AlphaFoldDB" id="A0A7G5IHF7"/>
<feature type="transmembrane region" description="Helical" evidence="2">
    <location>
        <begin position="406"/>
        <end position="426"/>
    </location>
</feature>
<dbReference type="Proteomes" id="UP000515292">
    <property type="component" value="Chromosome"/>
</dbReference>
<dbReference type="Pfam" id="PF13347">
    <property type="entry name" value="MFS_2"/>
    <property type="match status" value="1"/>
</dbReference>
<feature type="transmembrane region" description="Helical" evidence="2">
    <location>
        <begin position="180"/>
        <end position="202"/>
    </location>
</feature>
<feature type="transmembrane region" description="Helical" evidence="2">
    <location>
        <begin position="81"/>
        <end position="103"/>
    </location>
</feature>
<evidence type="ECO:0000313" key="3">
    <source>
        <dbReference type="EMBL" id="QMW22799.1"/>
    </source>
</evidence>
<gene>
    <name evidence="3" type="ORF">H3309_16110</name>
</gene>
<keyword evidence="2" id="KW-0812">Transmembrane</keyword>
<evidence type="ECO:0000256" key="2">
    <source>
        <dbReference type="SAM" id="Phobius"/>
    </source>
</evidence>
<dbReference type="EMBL" id="CP059851">
    <property type="protein sequence ID" value="QMW22799.1"/>
    <property type="molecule type" value="Genomic_DNA"/>
</dbReference>
<dbReference type="KEGG" id="sand:H3309_16110"/>
<proteinExistence type="inferred from homology"/>
<feature type="transmembrane region" description="Helical" evidence="2">
    <location>
        <begin position="109"/>
        <end position="130"/>
    </location>
</feature>
<dbReference type="GO" id="GO:0015293">
    <property type="term" value="F:symporter activity"/>
    <property type="evidence" value="ECO:0007669"/>
    <property type="project" value="InterPro"/>
</dbReference>
<organism evidence="3 4">
    <name type="scientific">Sandaracinobacteroides saxicola</name>
    <dbReference type="NCBI Taxonomy" id="2759707"/>
    <lineage>
        <taxon>Bacteria</taxon>
        <taxon>Pseudomonadati</taxon>
        <taxon>Pseudomonadota</taxon>
        <taxon>Alphaproteobacteria</taxon>
        <taxon>Sphingomonadales</taxon>
        <taxon>Sphingosinicellaceae</taxon>
        <taxon>Sandaracinobacteroides</taxon>
    </lineage>
</organism>
<feature type="transmembrane region" description="Helical" evidence="2">
    <location>
        <begin position="47"/>
        <end position="69"/>
    </location>
</feature>
<sequence length="454" mass="48689">MSGALTPLRRVGYGIGDIGFNLFFTTASLYLLFFYTEAMGLPPATAGWIFAVALVWDAVTDPVMGYLASRTRSRWGRYRPWLLFGTVPLAASWVLMFVPTGLAGLSLTLFALATHMLFRTLYTVVSMPYLSLSAAMTADSNERGLLASIRMLSATAAGLFIAFFTLKLVAAFGGGDARTGWLWVAILYSALSCLILFTTFAATREDTDIDEGPLPTIADMIRMLRANGAFWLIACWLLMGSIASTLFGKTLPYWFKYGLNDEAGIGPALATITATAMLGIPLWTLVMRRTSKRFITIAGGLVGMVGYTGFFLGSTGAPLYAALAVMGLGAGAGYLAFWAMVPDTVELGAFRTGVRAEGMIFGVISFVQKAALGISVGLLGELLAAIGYVANRPQSADTLLAMERLMLWGPIGCGLAGLALIARYPLDRRLHGRLVRALAWRRIRTSSPSAPPPA</sequence>